<dbReference type="GO" id="GO:0043527">
    <property type="term" value="C:tRNA methyltransferase complex"/>
    <property type="evidence" value="ECO:0007669"/>
    <property type="project" value="UniProtKB-ARBA"/>
</dbReference>
<keyword evidence="6" id="KW-1185">Reference proteome</keyword>
<accession>A0A7S3ZLN0</accession>
<dbReference type="EMBL" id="CAKKNE010000001">
    <property type="protein sequence ID" value="CAH0366630.1"/>
    <property type="molecule type" value="Genomic_DNA"/>
</dbReference>
<evidence type="ECO:0000313" key="5">
    <source>
        <dbReference type="EMBL" id="CAH0366630.1"/>
    </source>
</evidence>
<dbReference type="InterPro" id="IPR001091">
    <property type="entry name" value="RM_Methyltransferase"/>
</dbReference>
<reference evidence="5" key="2">
    <citation type="submission" date="2021-11" db="EMBL/GenBank/DDBJ databases">
        <authorList>
            <consortium name="Genoscope - CEA"/>
            <person name="William W."/>
        </authorList>
    </citation>
    <scope>NUCLEOTIDE SEQUENCE</scope>
</reference>
<evidence type="ECO:0000256" key="1">
    <source>
        <dbReference type="ARBA" id="ARBA00022603"/>
    </source>
</evidence>
<evidence type="ECO:0000259" key="3">
    <source>
        <dbReference type="Pfam" id="PF01170"/>
    </source>
</evidence>
<dbReference type="GO" id="GO:0030488">
    <property type="term" value="P:tRNA methylation"/>
    <property type="evidence" value="ECO:0007669"/>
    <property type="project" value="TreeGrafter"/>
</dbReference>
<reference evidence="4" key="1">
    <citation type="submission" date="2021-01" db="EMBL/GenBank/DDBJ databases">
        <authorList>
            <person name="Corre E."/>
            <person name="Pelletier E."/>
            <person name="Niang G."/>
            <person name="Scheremetjew M."/>
            <person name="Finn R."/>
            <person name="Kale V."/>
            <person name="Holt S."/>
            <person name="Cochrane G."/>
            <person name="Meng A."/>
            <person name="Brown T."/>
            <person name="Cohen L."/>
        </authorList>
    </citation>
    <scope>NUCLEOTIDE SEQUENCE</scope>
    <source>
        <strain evidence="4">CCMP1756</strain>
    </source>
</reference>
<name>A0A7S3ZLN0_9STRA</name>
<keyword evidence="1" id="KW-0489">Methyltransferase</keyword>
<keyword evidence="2" id="KW-0808">Transferase</keyword>
<feature type="domain" description="Ribosomal RNA large subunit methyltransferase K/L-like methyltransferase" evidence="3">
    <location>
        <begin position="244"/>
        <end position="365"/>
    </location>
</feature>
<evidence type="ECO:0000313" key="6">
    <source>
        <dbReference type="Proteomes" id="UP000789595"/>
    </source>
</evidence>
<dbReference type="PRINTS" id="PR00508">
    <property type="entry name" value="S21N4MTFRASE"/>
</dbReference>
<dbReference type="CDD" id="cd02440">
    <property type="entry name" value="AdoMet_MTases"/>
    <property type="match status" value="1"/>
</dbReference>
<feature type="non-terminal residue" evidence="4">
    <location>
        <position position="410"/>
    </location>
</feature>
<dbReference type="InterPro" id="IPR029063">
    <property type="entry name" value="SAM-dependent_MTases_sf"/>
</dbReference>
<dbReference type="Proteomes" id="UP000789595">
    <property type="component" value="Unassembled WGS sequence"/>
</dbReference>
<dbReference type="AlphaFoldDB" id="A0A7S3ZLN0"/>
<feature type="non-terminal residue" evidence="4">
    <location>
        <position position="1"/>
    </location>
</feature>
<protein>
    <recommendedName>
        <fullName evidence="3">Ribosomal RNA large subunit methyltransferase K/L-like methyltransferase domain-containing protein</fullName>
    </recommendedName>
</protein>
<dbReference type="EMBL" id="HBIW01003177">
    <property type="protein sequence ID" value="CAE0687224.1"/>
    <property type="molecule type" value="Transcribed_RNA"/>
</dbReference>
<dbReference type="GO" id="GO:0016423">
    <property type="term" value="F:tRNA (guanine) methyltransferase activity"/>
    <property type="evidence" value="ECO:0007669"/>
    <property type="project" value="TreeGrafter"/>
</dbReference>
<proteinExistence type="predicted"/>
<dbReference type="InterPro" id="IPR000241">
    <property type="entry name" value="RlmKL-like_Mtase"/>
</dbReference>
<evidence type="ECO:0000313" key="4">
    <source>
        <dbReference type="EMBL" id="CAE0687224.1"/>
    </source>
</evidence>
<dbReference type="OrthoDB" id="47730at2759"/>
<dbReference type="GO" id="GO:0003677">
    <property type="term" value="F:DNA binding"/>
    <property type="evidence" value="ECO:0007669"/>
    <property type="project" value="InterPro"/>
</dbReference>
<dbReference type="PANTHER" id="PTHR14911">
    <property type="entry name" value="THUMP DOMAIN-CONTAINING"/>
    <property type="match status" value="1"/>
</dbReference>
<dbReference type="SUPFAM" id="SSF53335">
    <property type="entry name" value="S-adenosyl-L-methionine-dependent methyltransferases"/>
    <property type="match status" value="1"/>
</dbReference>
<dbReference type="PANTHER" id="PTHR14911:SF13">
    <property type="entry name" value="TRNA (GUANINE(6)-N2)-METHYLTRANSFERASE THUMP3"/>
    <property type="match status" value="1"/>
</dbReference>
<dbReference type="Pfam" id="PF01170">
    <property type="entry name" value="UPF0020"/>
    <property type="match status" value="1"/>
</dbReference>
<organism evidence="4">
    <name type="scientific">Pelagomonas calceolata</name>
    <dbReference type="NCBI Taxonomy" id="35677"/>
    <lineage>
        <taxon>Eukaryota</taxon>
        <taxon>Sar</taxon>
        <taxon>Stramenopiles</taxon>
        <taxon>Ochrophyta</taxon>
        <taxon>Pelagophyceae</taxon>
        <taxon>Pelagomonadales</taxon>
        <taxon>Pelagomonadaceae</taxon>
        <taxon>Pelagomonas</taxon>
    </lineage>
</organism>
<sequence>GKAKLHKQKRLSTRAMPWCGRCNAIDAMRVLLLVAVSAVCSALRYSAVLPSPNPRAPVNNDARGRIRRRIGRIDKSELGGRVFFKPGDDAPPRKEWHRVLRGPLSVRIVAADLPSYATRAGVLPSVPDATNLADAILEHTEWSAALDAWSAFGNAVTAPLPAHVRCKRHTTAVWAPAGISPPLRRALALRLPEALTPEPRRERAAVEIQVTLHEEGVLVELLALKQRMDRDLPCPGFRRLESYVVAQAARIKPGDVVLDPFCGKATFLAEAQLCWPGASVIGVDSDPAQLDAAANNLGSNATLLHGSATALPLEDGSVDAVVSCPPFDRQYTAQDGLDALYAKSFSEMRRVLRPTGRASLLLDEKSLEIAQRHWPGLCVLGTMPLGPWVRTVLCAWPDGDAWETWDRKAW</sequence>
<evidence type="ECO:0000256" key="2">
    <source>
        <dbReference type="ARBA" id="ARBA00022679"/>
    </source>
</evidence>
<gene>
    <name evidence="4" type="ORF">PCAL00307_LOCUS2658</name>
    <name evidence="5" type="ORF">PECAL_1P31330</name>
</gene>
<dbReference type="GO" id="GO:0008170">
    <property type="term" value="F:N-methyltransferase activity"/>
    <property type="evidence" value="ECO:0007669"/>
    <property type="project" value="InterPro"/>
</dbReference>
<dbReference type="Gene3D" id="3.40.50.150">
    <property type="entry name" value="Vaccinia Virus protein VP39"/>
    <property type="match status" value="1"/>
</dbReference>